<dbReference type="Proteomes" id="UP000012081">
    <property type="component" value="Unassembled WGS sequence"/>
</dbReference>
<name>M8DGE6_9BACL</name>
<sequence>MKKKLGVQFRKSRKTTHAFERLKYCKHCESYTVLEHEECDVCGRKNSFLSLRQLSHILSRRHFQKQLLILGLLICLAILSADTLWQLAAASVGGVVSLLLYALLQKKYSIYEKTNHFMKLISKEHGKIKSGLTRNLVEVNEDVEAERFKDAYEKIREVGCLFHSDAVKVCKIMLLNRFVLRKDMELELETLIPSTYDRDFIEYLGEVLKVQPWLLKKSVIDYVIRYKGNIFLEENGTRVIGQVAGAALRMKSYVVMYQDFISESLEYIPRERLLRLAKLLKANPDENWGSLREAASSLIETRYSFDPDFKGVL</sequence>
<gene>
    <name evidence="2" type="ORF">I532_12709</name>
</gene>
<keyword evidence="1" id="KW-1133">Transmembrane helix</keyword>
<evidence type="ECO:0000313" key="3">
    <source>
        <dbReference type="Proteomes" id="UP000012081"/>
    </source>
</evidence>
<accession>M8DGE6</accession>
<organism evidence="2 3">
    <name type="scientific">Brevibacillus borstelensis AK1</name>
    <dbReference type="NCBI Taxonomy" id="1300222"/>
    <lineage>
        <taxon>Bacteria</taxon>
        <taxon>Bacillati</taxon>
        <taxon>Bacillota</taxon>
        <taxon>Bacilli</taxon>
        <taxon>Bacillales</taxon>
        <taxon>Paenibacillaceae</taxon>
        <taxon>Brevibacillus</taxon>
    </lineage>
</organism>
<comment type="caution">
    <text evidence="2">The sequence shown here is derived from an EMBL/GenBank/DDBJ whole genome shotgun (WGS) entry which is preliminary data.</text>
</comment>
<dbReference type="STRING" id="1300222.I532_12709"/>
<evidence type="ECO:0000256" key="1">
    <source>
        <dbReference type="SAM" id="Phobius"/>
    </source>
</evidence>
<dbReference type="OrthoDB" id="2925556at2"/>
<feature type="transmembrane region" description="Helical" evidence="1">
    <location>
        <begin position="62"/>
        <end position="79"/>
    </location>
</feature>
<dbReference type="EMBL" id="APBN01000004">
    <property type="protein sequence ID" value="EMT52517.1"/>
    <property type="molecule type" value="Genomic_DNA"/>
</dbReference>
<dbReference type="RefSeq" id="WP_003388650.1">
    <property type="nucleotide sequence ID" value="NZ_APBN01000004.1"/>
</dbReference>
<protein>
    <submittedName>
        <fullName evidence="2">Uncharacterized protein</fullName>
    </submittedName>
</protein>
<keyword evidence="1" id="KW-0472">Membrane</keyword>
<keyword evidence="3" id="KW-1185">Reference proteome</keyword>
<keyword evidence="1" id="KW-0812">Transmembrane</keyword>
<dbReference type="AlphaFoldDB" id="M8DGE6"/>
<dbReference type="PATRIC" id="fig|1300222.3.peg.2656"/>
<evidence type="ECO:0000313" key="2">
    <source>
        <dbReference type="EMBL" id="EMT52517.1"/>
    </source>
</evidence>
<proteinExistence type="predicted"/>
<reference evidence="2 3" key="1">
    <citation type="submission" date="2013-03" db="EMBL/GenBank/DDBJ databases">
        <title>Assembly of a new bacterial strain Brevibacillus borstelensis AK1.</title>
        <authorList>
            <person name="Rajan I."/>
            <person name="PoliReddy D."/>
            <person name="Sugumar T."/>
            <person name="Rathinam K."/>
            <person name="Alqarawi S."/>
            <person name="Khalil A.B."/>
            <person name="Sivakumar N."/>
        </authorList>
    </citation>
    <scope>NUCLEOTIDE SEQUENCE [LARGE SCALE GENOMIC DNA]</scope>
    <source>
        <strain evidence="2 3">AK1</strain>
    </source>
</reference>